<reference evidence="1" key="1">
    <citation type="submission" date="2021-05" db="EMBL/GenBank/DDBJ databases">
        <authorList>
            <person name="Scholz U."/>
            <person name="Mascher M."/>
            <person name="Fiebig A."/>
        </authorList>
    </citation>
    <scope>NUCLEOTIDE SEQUENCE [LARGE SCALE GENOMIC DNA]</scope>
</reference>
<sequence>MEALGGSLVLANSSVLGEHEESRLFGVADGEETDADIVAGCSFELDVRAQASDVPHGLDDVLPQMVIQVVEKQAKVVDSIPLGNGMELAEMPDPLGGNGVSPGLASSTLLDGYLSSFCCSELLSLLEAPILVQLDGDSTCAGRRSGRLEKKNKDCSIPTAKRAEHRLAESFGDQPKDATSRKGSEEEVQDKMKTYLRMGKKPITTLTIQAVRELVEVNA</sequence>
<keyword evidence="2" id="KW-1185">Reference proteome</keyword>
<name>A0ACD5TTW1_AVESA</name>
<dbReference type="EnsemblPlants" id="AVESA.00010b.r2.1DG0125850.1">
    <property type="protein sequence ID" value="AVESA.00010b.r2.1DG0125850.1.CDS.1"/>
    <property type="gene ID" value="AVESA.00010b.r2.1DG0125850"/>
</dbReference>
<accession>A0ACD5TTW1</accession>
<evidence type="ECO:0000313" key="1">
    <source>
        <dbReference type="EnsemblPlants" id="AVESA.00010b.r2.1DG0125850.1.CDS.1"/>
    </source>
</evidence>
<protein>
    <submittedName>
        <fullName evidence="1">Uncharacterized protein</fullName>
    </submittedName>
</protein>
<proteinExistence type="predicted"/>
<dbReference type="Proteomes" id="UP001732700">
    <property type="component" value="Chromosome 1D"/>
</dbReference>
<reference evidence="1" key="2">
    <citation type="submission" date="2025-09" db="UniProtKB">
        <authorList>
            <consortium name="EnsemblPlants"/>
        </authorList>
    </citation>
    <scope>IDENTIFICATION</scope>
</reference>
<organism evidence="1 2">
    <name type="scientific">Avena sativa</name>
    <name type="common">Oat</name>
    <dbReference type="NCBI Taxonomy" id="4498"/>
    <lineage>
        <taxon>Eukaryota</taxon>
        <taxon>Viridiplantae</taxon>
        <taxon>Streptophyta</taxon>
        <taxon>Embryophyta</taxon>
        <taxon>Tracheophyta</taxon>
        <taxon>Spermatophyta</taxon>
        <taxon>Magnoliopsida</taxon>
        <taxon>Liliopsida</taxon>
        <taxon>Poales</taxon>
        <taxon>Poaceae</taxon>
        <taxon>BOP clade</taxon>
        <taxon>Pooideae</taxon>
        <taxon>Poodae</taxon>
        <taxon>Poeae</taxon>
        <taxon>Poeae Chloroplast Group 1 (Aveneae type)</taxon>
        <taxon>Aveninae</taxon>
        <taxon>Avena</taxon>
    </lineage>
</organism>
<evidence type="ECO:0000313" key="2">
    <source>
        <dbReference type="Proteomes" id="UP001732700"/>
    </source>
</evidence>